<dbReference type="OrthoDB" id="10260134at2759"/>
<keyword evidence="4 13" id="KW-0444">Lipid biosynthesis</keyword>
<name>A0A5N6QDQ7_9ROSI</name>
<evidence type="ECO:0000256" key="10">
    <source>
        <dbReference type="ARBA" id="ARBA00023098"/>
    </source>
</evidence>
<evidence type="ECO:0000256" key="1">
    <source>
        <dbReference type="ARBA" id="ARBA00004141"/>
    </source>
</evidence>
<keyword evidence="12 13" id="KW-0275">Fatty acid biosynthesis</keyword>
<evidence type="ECO:0000256" key="4">
    <source>
        <dbReference type="ARBA" id="ARBA00022516"/>
    </source>
</evidence>
<keyword evidence="11 15" id="KW-0472">Membrane</keyword>
<feature type="compositionally biased region" description="Pro residues" evidence="14">
    <location>
        <begin position="1"/>
        <end position="11"/>
    </location>
</feature>
<evidence type="ECO:0000313" key="18">
    <source>
        <dbReference type="Proteomes" id="UP000327013"/>
    </source>
</evidence>
<evidence type="ECO:0000259" key="16">
    <source>
        <dbReference type="Pfam" id="PF00487"/>
    </source>
</evidence>
<evidence type="ECO:0000256" key="3">
    <source>
        <dbReference type="ARBA" id="ARBA00009295"/>
    </source>
</evidence>
<evidence type="ECO:0000256" key="12">
    <source>
        <dbReference type="ARBA" id="ARBA00023160"/>
    </source>
</evidence>
<dbReference type="GO" id="GO:0016717">
    <property type="term" value="F:oxidoreductase activity, acting on paired donors, with oxidation of a pair of donors resulting in the reduction of molecular oxygen to two molecules of water"/>
    <property type="evidence" value="ECO:0007669"/>
    <property type="project" value="InterPro"/>
</dbReference>
<proteinExistence type="inferred from homology"/>
<sequence>MALIISPPPNPKLHQFSPLRRSTHRPEQAVLVLPLAVSNTSKVLNFGHHISKPKNLLLNTKFASHLRNNGKRSTVAGIVSAALVEEAEPKPEPGAANYRRILLSDVVVKRQSKVFLRKWNSMDIGTAGVVLTLHCLCFFAPFQFSWGAVLVAVALYVVTGLFGITLSYHRNLSHRSFKLPKWLEYLFAYCGALALQGSPIDWVSTHRYHHQFCDSERDPHSPTEGFWYSHMSWLFDTNSVMERCGGASNVADLQKQPFYRFLQRTYAFHPIALGVLLYALGGIPFLVWGMGVRIVWVYHITWLVNSACHVWGKQPWNTGDLSRNNWWVALLAFGEGWHNNHHAFEFSARHGLEWWQFDMTWYVIRFLQAVGLTTDVKLPTEVQKQRMPLNNGSMAI</sequence>
<comment type="domain">
    <text evidence="13">The histidine box domains are involved in binding the catalytic metal ions.</text>
</comment>
<keyword evidence="7 15" id="KW-1133">Transmembrane helix</keyword>
<keyword evidence="6" id="KW-0276">Fatty acid metabolism</keyword>
<dbReference type="PANTHER" id="PTHR11351:SF31">
    <property type="entry name" value="DESATURASE 1, ISOFORM A-RELATED"/>
    <property type="match status" value="1"/>
</dbReference>
<comment type="subcellular location">
    <subcellularLocation>
        <location evidence="1">Membrane</location>
        <topology evidence="1">Multi-pass membrane protein</topology>
    </subcellularLocation>
</comment>
<evidence type="ECO:0000256" key="6">
    <source>
        <dbReference type="ARBA" id="ARBA00022832"/>
    </source>
</evidence>
<comment type="similarity">
    <text evidence="3 13">Belongs to the fatty acid desaturase type 1 family.</text>
</comment>
<protein>
    <recommendedName>
        <fullName evidence="16">Fatty acid desaturase domain-containing protein</fullName>
    </recommendedName>
</protein>
<keyword evidence="9" id="KW-0408">Iron</keyword>
<dbReference type="InterPro" id="IPR005804">
    <property type="entry name" value="FA_desaturase_dom"/>
</dbReference>
<comment type="cofactor">
    <cofactor evidence="13">
        <name>Fe(2+)</name>
        <dbReference type="ChEBI" id="CHEBI:29033"/>
    </cofactor>
</comment>
<dbReference type="CDD" id="cd03505">
    <property type="entry name" value="Delta9-FADS-like"/>
    <property type="match status" value="1"/>
</dbReference>
<dbReference type="PRINTS" id="PR00075">
    <property type="entry name" value="FACDDSATRASE"/>
</dbReference>
<dbReference type="EMBL" id="CM017321">
    <property type="protein sequence ID" value="KAE7997317.1"/>
    <property type="molecule type" value="Genomic_DNA"/>
</dbReference>
<gene>
    <name evidence="17" type="ORF">FH972_001962</name>
</gene>
<keyword evidence="18" id="KW-1185">Reference proteome</keyword>
<feature type="transmembrane region" description="Helical" evidence="15">
    <location>
        <begin position="148"/>
        <end position="168"/>
    </location>
</feature>
<feature type="domain" description="Fatty acid desaturase" evidence="16">
    <location>
        <begin position="145"/>
        <end position="364"/>
    </location>
</feature>
<keyword evidence="5 13" id="KW-0812">Transmembrane</keyword>
<evidence type="ECO:0000256" key="15">
    <source>
        <dbReference type="SAM" id="Phobius"/>
    </source>
</evidence>
<comment type="pathway">
    <text evidence="2">Lipid metabolism.</text>
</comment>
<keyword evidence="8 13" id="KW-0560">Oxidoreductase</keyword>
<evidence type="ECO:0000256" key="9">
    <source>
        <dbReference type="ARBA" id="ARBA00023004"/>
    </source>
</evidence>
<reference evidence="17 18" key="1">
    <citation type="submission" date="2019-06" db="EMBL/GenBank/DDBJ databases">
        <title>A chromosomal-level reference genome of Carpinus fangiana (Coryloideae, Betulaceae).</title>
        <authorList>
            <person name="Yang X."/>
            <person name="Wang Z."/>
            <person name="Zhang L."/>
            <person name="Hao G."/>
            <person name="Liu J."/>
            <person name="Yang Y."/>
        </authorList>
    </citation>
    <scope>NUCLEOTIDE SEQUENCE [LARGE SCALE GENOMIC DNA]</scope>
    <source>
        <strain evidence="17">Cfa_2016G</strain>
        <tissue evidence="17">Leaf</tissue>
    </source>
</reference>
<dbReference type="Proteomes" id="UP000327013">
    <property type="component" value="Chromosome 1"/>
</dbReference>
<accession>A0A5N6QDQ7</accession>
<dbReference type="GO" id="GO:0042761">
    <property type="term" value="P:very long-chain fatty acid biosynthetic process"/>
    <property type="evidence" value="ECO:0007669"/>
    <property type="project" value="TreeGrafter"/>
</dbReference>
<dbReference type="Pfam" id="PF00487">
    <property type="entry name" value="FA_desaturase"/>
    <property type="match status" value="1"/>
</dbReference>
<evidence type="ECO:0000256" key="13">
    <source>
        <dbReference type="RuleBase" id="RU000581"/>
    </source>
</evidence>
<evidence type="ECO:0000256" key="7">
    <source>
        <dbReference type="ARBA" id="ARBA00022989"/>
    </source>
</evidence>
<evidence type="ECO:0000256" key="5">
    <source>
        <dbReference type="ARBA" id="ARBA00022692"/>
    </source>
</evidence>
<feature type="transmembrane region" description="Helical" evidence="15">
    <location>
        <begin position="266"/>
        <end position="288"/>
    </location>
</feature>
<evidence type="ECO:0000256" key="8">
    <source>
        <dbReference type="ARBA" id="ARBA00023002"/>
    </source>
</evidence>
<feature type="region of interest" description="Disordered" evidence="14">
    <location>
        <begin position="1"/>
        <end position="20"/>
    </location>
</feature>
<dbReference type="AlphaFoldDB" id="A0A5N6QDQ7"/>
<keyword evidence="10" id="KW-0443">Lipid metabolism</keyword>
<evidence type="ECO:0000256" key="14">
    <source>
        <dbReference type="SAM" id="MobiDB-lite"/>
    </source>
</evidence>
<dbReference type="InterPro" id="IPR015876">
    <property type="entry name" value="Acyl-CoA_DS"/>
</dbReference>
<evidence type="ECO:0000313" key="17">
    <source>
        <dbReference type="EMBL" id="KAE7997317.1"/>
    </source>
</evidence>
<organism evidence="17 18">
    <name type="scientific">Carpinus fangiana</name>
    <dbReference type="NCBI Taxonomy" id="176857"/>
    <lineage>
        <taxon>Eukaryota</taxon>
        <taxon>Viridiplantae</taxon>
        <taxon>Streptophyta</taxon>
        <taxon>Embryophyta</taxon>
        <taxon>Tracheophyta</taxon>
        <taxon>Spermatophyta</taxon>
        <taxon>Magnoliopsida</taxon>
        <taxon>eudicotyledons</taxon>
        <taxon>Gunneridae</taxon>
        <taxon>Pentapetalae</taxon>
        <taxon>rosids</taxon>
        <taxon>fabids</taxon>
        <taxon>Fagales</taxon>
        <taxon>Betulaceae</taxon>
        <taxon>Carpinus</taxon>
    </lineage>
</organism>
<evidence type="ECO:0000256" key="11">
    <source>
        <dbReference type="ARBA" id="ARBA00023136"/>
    </source>
</evidence>
<dbReference type="GO" id="GO:0005789">
    <property type="term" value="C:endoplasmic reticulum membrane"/>
    <property type="evidence" value="ECO:0007669"/>
    <property type="project" value="TreeGrafter"/>
</dbReference>
<evidence type="ECO:0000256" key="2">
    <source>
        <dbReference type="ARBA" id="ARBA00005189"/>
    </source>
</evidence>
<dbReference type="PANTHER" id="PTHR11351">
    <property type="entry name" value="ACYL-COA DESATURASE"/>
    <property type="match status" value="1"/>
</dbReference>